<sequence>MDKYQQILKRYWGYDDFRGIQRDIIQSIGEGHDTLGLMPTGGGKSITFQVPALCREGVCIVITPLIALMKDQVNHLRRRGILAAAVNSSMSHDDVLRILDNCILGGTRLLYISPERLASQLFITKLRHMQISFITVDEAHCISQWGYDFRPSYLNISSIRVLLPDVPILALTATATPAVVEDIKDKLQRPDDKGGTFNVFQMSFERKNLSYIVREAMDKRHELIEALHTSTASSIVYVRSRKHAREIAELLTQEGFSATYYHAGLDTEEKDKRQNDWQADRTRIIVATNAFGMGIDKADVRLVLHYDCPDSIEAYFQEAGRAGRDGKPAQAILLYGQQDIVKLRKRVADTFPDKDYIRKVYDHIAFYFQIALGDGNGVSHEFNLQDFCYKFNHFPVQVHSALQILQRAGYLEFTAERENASRVMFVVERDELYRLTGNTPNEDRLIVVMLRNFSGMFSEYAYINEAHLASISNIDRTEVHDILLQLSRKHIIQYIPPSQLPFLRYLQRREDSKHLLFPAEVYENRRKQFSQRIEAMIHYLQDNTHCRSQQLLSYFGEKQEKTCGQCDVCVTISDDDVQAAQKQILQFLSDKKPHLLVELRALHIPTEIFSRALRYLVLEELVKSDSVQISL</sequence>
<dbReference type="InterPro" id="IPR014001">
    <property type="entry name" value="Helicase_ATP-bd"/>
</dbReference>
<dbReference type="InterPro" id="IPR011545">
    <property type="entry name" value="DEAD/DEAH_box_helicase_dom"/>
</dbReference>
<evidence type="ECO:0000256" key="7">
    <source>
        <dbReference type="ARBA" id="ARBA00023125"/>
    </source>
</evidence>
<dbReference type="Pfam" id="PF16124">
    <property type="entry name" value="RecQ_Zn_bind"/>
    <property type="match status" value="1"/>
</dbReference>
<dbReference type="Gene3D" id="3.40.50.300">
    <property type="entry name" value="P-loop containing nucleotide triphosphate hydrolases"/>
    <property type="match status" value="2"/>
</dbReference>
<feature type="domain" description="Helicase C-terminal" evidence="14">
    <location>
        <begin position="223"/>
        <end position="372"/>
    </location>
</feature>
<dbReference type="InterPro" id="IPR004589">
    <property type="entry name" value="DNA_helicase_ATP-dep_RecQ"/>
</dbReference>
<evidence type="ECO:0000256" key="2">
    <source>
        <dbReference type="ARBA" id="ARBA00022723"/>
    </source>
</evidence>
<keyword evidence="6" id="KW-0067">ATP-binding</keyword>
<dbReference type="Pfam" id="PF00270">
    <property type="entry name" value="DEAD"/>
    <property type="match status" value="1"/>
</dbReference>
<evidence type="ECO:0000256" key="1">
    <source>
        <dbReference type="ARBA" id="ARBA00005446"/>
    </source>
</evidence>
<comment type="catalytic activity">
    <reaction evidence="9">
        <text>Couples ATP hydrolysis with the unwinding of duplex DNA by translocating in the 3'-5' direction.</text>
        <dbReference type="EC" id="5.6.2.4"/>
    </reaction>
</comment>
<dbReference type="PROSITE" id="PS51192">
    <property type="entry name" value="HELICASE_ATP_BIND_1"/>
    <property type="match status" value="1"/>
</dbReference>
<evidence type="ECO:0000256" key="11">
    <source>
        <dbReference type="ARBA" id="ARBA00044535"/>
    </source>
</evidence>
<evidence type="ECO:0000256" key="4">
    <source>
        <dbReference type="ARBA" id="ARBA00022801"/>
    </source>
</evidence>
<evidence type="ECO:0000256" key="12">
    <source>
        <dbReference type="ARBA" id="ARBA00044550"/>
    </source>
</evidence>
<dbReference type="InterPro" id="IPR027417">
    <property type="entry name" value="P-loop_NTPase"/>
</dbReference>
<evidence type="ECO:0000256" key="8">
    <source>
        <dbReference type="ARBA" id="ARBA00023235"/>
    </source>
</evidence>
<dbReference type="PANTHER" id="PTHR13710">
    <property type="entry name" value="DNA HELICASE RECQ FAMILY MEMBER"/>
    <property type="match status" value="1"/>
</dbReference>
<dbReference type="InterPro" id="IPR001650">
    <property type="entry name" value="Helicase_C-like"/>
</dbReference>
<evidence type="ECO:0000256" key="10">
    <source>
        <dbReference type="ARBA" id="ARBA00034808"/>
    </source>
</evidence>
<dbReference type="Proteomes" id="UP001200470">
    <property type="component" value="Unassembled WGS sequence"/>
</dbReference>
<dbReference type="Pfam" id="PF00271">
    <property type="entry name" value="Helicase_C"/>
    <property type="match status" value="1"/>
</dbReference>
<keyword evidence="7" id="KW-0238">DNA-binding</keyword>
<evidence type="ECO:0000256" key="9">
    <source>
        <dbReference type="ARBA" id="ARBA00034617"/>
    </source>
</evidence>
<evidence type="ECO:0000259" key="13">
    <source>
        <dbReference type="PROSITE" id="PS51192"/>
    </source>
</evidence>
<dbReference type="Gene3D" id="1.10.10.10">
    <property type="entry name" value="Winged helix-like DNA-binding domain superfamily/Winged helix DNA-binding domain"/>
    <property type="match status" value="1"/>
</dbReference>
<dbReference type="SMART" id="SM00490">
    <property type="entry name" value="HELICc"/>
    <property type="match status" value="1"/>
</dbReference>
<dbReference type="PANTHER" id="PTHR13710:SF105">
    <property type="entry name" value="ATP-DEPENDENT DNA HELICASE Q1"/>
    <property type="match status" value="1"/>
</dbReference>
<evidence type="ECO:0000256" key="3">
    <source>
        <dbReference type="ARBA" id="ARBA00022741"/>
    </source>
</evidence>
<evidence type="ECO:0000313" key="16">
    <source>
        <dbReference type="Proteomes" id="UP001200470"/>
    </source>
</evidence>
<dbReference type="NCBIfam" id="TIGR00614">
    <property type="entry name" value="recQ_fam"/>
    <property type="match status" value="1"/>
</dbReference>
<comment type="similarity">
    <text evidence="1">Belongs to the helicase family. RecQ subfamily.</text>
</comment>
<dbReference type="CDD" id="cd17920">
    <property type="entry name" value="DEXHc_RecQ"/>
    <property type="match status" value="1"/>
</dbReference>
<evidence type="ECO:0000313" key="15">
    <source>
        <dbReference type="EMBL" id="MCF2562548.1"/>
    </source>
</evidence>
<evidence type="ECO:0000256" key="5">
    <source>
        <dbReference type="ARBA" id="ARBA00022806"/>
    </source>
</evidence>
<dbReference type="InterPro" id="IPR036388">
    <property type="entry name" value="WH-like_DNA-bd_sf"/>
</dbReference>
<keyword evidence="3" id="KW-0547">Nucleotide-binding</keyword>
<organism evidence="15 16">
    <name type="scientific">Xylanibacter brevis</name>
    <dbReference type="NCBI Taxonomy" id="83231"/>
    <lineage>
        <taxon>Bacteria</taxon>
        <taxon>Pseudomonadati</taxon>
        <taxon>Bacteroidota</taxon>
        <taxon>Bacteroidia</taxon>
        <taxon>Bacteroidales</taxon>
        <taxon>Prevotellaceae</taxon>
        <taxon>Xylanibacter</taxon>
    </lineage>
</organism>
<name>A0ABS9CDZ6_9BACT</name>
<keyword evidence="16" id="KW-1185">Reference proteome</keyword>
<dbReference type="RefSeq" id="WP_094439201.1">
    <property type="nucleotide sequence ID" value="NZ_JADYTN010000001.1"/>
</dbReference>
<dbReference type="GO" id="GO:0004386">
    <property type="term" value="F:helicase activity"/>
    <property type="evidence" value="ECO:0007669"/>
    <property type="project" value="UniProtKB-KW"/>
</dbReference>
<feature type="domain" description="Helicase ATP-binding" evidence="13">
    <location>
        <begin position="25"/>
        <end position="193"/>
    </location>
</feature>
<keyword evidence="2" id="KW-0479">Metal-binding</keyword>
<dbReference type="PROSITE" id="PS51194">
    <property type="entry name" value="HELICASE_CTER"/>
    <property type="match status" value="1"/>
</dbReference>
<protein>
    <recommendedName>
        <fullName evidence="11">ATP-dependent DNA helicase RecQ</fullName>
        <ecNumber evidence="10">5.6.2.4</ecNumber>
    </recommendedName>
    <alternativeName>
        <fullName evidence="12">DNA 3'-5' helicase RecQ</fullName>
    </alternativeName>
</protein>
<keyword evidence="4" id="KW-0378">Hydrolase</keyword>
<dbReference type="SUPFAM" id="SSF52540">
    <property type="entry name" value="P-loop containing nucleoside triphosphate hydrolases"/>
    <property type="match status" value="1"/>
</dbReference>
<evidence type="ECO:0000259" key="14">
    <source>
        <dbReference type="PROSITE" id="PS51194"/>
    </source>
</evidence>
<comment type="caution">
    <text evidence="15">The sequence shown here is derived from an EMBL/GenBank/DDBJ whole genome shotgun (WGS) entry which is preliminary data.</text>
</comment>
<reference evidence="15 16" key="1">
    <citation type="submission" date="2020-12" db="EMBL/GenBank/DDBJ databases">
        <title>Whole genome sequences of gut porcine anaerobes.</title>
        <authorList>
            <person name="Kubasova T."/>
            <person name="Jahodarova E."/>
            <person name="Rychlik I."/>
        </authorList>
    </citation>
    <scope>NUCLEOTIDE SEQUENCE [LARGE SCALE GENOMIC DNA]</scope>
    <source>
        <strain evidence="15 16">An925</strain>
    </source>
</reference>
<gene>
    <name evidence="15" type="ORF">I6E12_00255</name>
</gene>
<evidence type="ECO:0000256" key="6">
    <source>
        <dbReference type="ARBA" id="ARBA00022840"/>
    </source>
</evidence>
<keyword evidence="8" id="KW-0413">Isomerase</keyword>
<dbReference type="InterPro" id="IPR032284">
    <property type="entry name" value="RecQ_Zn-bd"/>
</dbReference>
<dbReference type="EC" id="5.6.2.4" evidence="10"/>
<proteinExistence type="inferred from homology"/>
<keyword evidence="5 15" id="KW-0347">Helicase</keyword>
<accession>A0ABS9CDZ6</accession>
<dbReference type="SMART" id="SM00487">
    <property type="entry name" value="DEXDc"/>
    <property type="match status" value="1"/>
</dbReference>
<dbReference type="EMBL" id="JADYTN010000001">
    <property type="protein sequence ID" value="MCF2562548.1"/>
    <property type="molecule type" value="Genomic_DNA"/>
</dbReference>